<keyword evidence="1" id="KW-0472">Membrane</keyword>
<evidence type="ECO:0000256" key="1">
    <source>
        <dbReference type="SAM" id="Phobius"/>
    </source>
</evidence>
<sequence>MNDLITIGAYSVALNPILPWPVLIALGVLYGGLLLFAFARHARGTTWRVVAGLLIVFALLDPSLVEEQRNYQKDVAVVLVDRSPSQNLGNRAQETNDALAELRRQLALLPDLDVRVIEGGGGPDSAEKGTELMGVLQRGLADVPLRRLAGVITISDGQVHDLPALAATDQGAKGALGFDAPIHLLMTGDPKQGDRRLMLTEAPSFGLVGKPVELKFKIDDLGSDNAGAAMVTIRRDGQALPPVSVPVGQEQTLQLPIEHGGQTVFEITAEDGPQEITKVNNTAVLSVNGVRDRLKVLLISGEPYPGERVWRNLLKSDPSVDLIHFTILRPPNKQDATPINELALISFPIDELFDTKLKQFDLIIFDRFQHLGILPEEYFFHIVDYVKNGGAVLESAGPSSAGQFSLYKTPLQEIFSASPTGDVIQRGYRPSLTEIGKRHPVTADLIKNDADQQKWGRWFRQIVATTRGGNTLMNGADGLPLLVLDRIGKGRVAELFSDQLWLWSKGFEGGGPQAELIRRVGHWLMQEPDLEEEDLRATVIDGKLEVQRRSLGTQPATVDATAPDGRVAKLPLTDIGHGKATAEMPAPDQGLYRVTDGQKEAFAASGALNSLEFRDPRASDEPMAPLITATGGGVQVYEESGWPTLRRVSAQSERSGRGWFGLKQNQDYVVTGIAQSPLVPAWIALLASLGAVLLAWKREGR</sequence>
<organism evidence="2 3">
    <name type="scientific">Dongia sedimenti</name>
    <dbReference type="NCBI Taxonomy" id="3064282"/>
    <lineage>
        <taxon>Bacteria</taxon>
        <taxon>Pseudomonadati</taxon>
        <taxon>Pseudomonadota</taxon>
        <taxon>Alphaproteobacteria</taxon>
        <taxon>Rhodospirillales</taxon>
        <taxon>Dongiaceae</taxon>
        <taxon>Dongia</taxon>
    </lineage>
</organism>
<gene>
    <name evidence="2" type="ORF">Q8A70_20545</name>
</gene>
<dbReference type="PANTHER" id="PTHR37947:SF1">
    <property type="entry name" value="BLL2462 PROTEIN"/>
    <property type="match status" value="1"/>
</dbReference>
<dbReference type="PANTHER" id="PTHR37947">
    <property type="entry name" value="BLL2462 PROTEIN"/>
    <property type="match status" value="1"/>
</dbReference>
<reference evidence="3" key="1">
    <citation type="submission" date="2023-08" db="EMBL/GenBank/DDBJ databases">
        <title>Rhodospirillaceae gen. nov., a novel taxon isolated from the Yangtze River Yuezi River estuary sludge.</title>
        <authorList>
            <person name="Ruan L."/>
        </authorList>
    </citation>
    <scope>NUCLEOTIDE SEQUENCE [LARGE SCALE GENOMIC DNA]</scope>
    <source>
        <strain evidence="3">R-7</strain>
    </source>
</reference>
<dbReference type="RefSeq" id="WP_379958890.1">
    <property type="nucleotide sequence ID" value="NZ_JAUYVI010000006.1"/>
</dbReference>
<evidence type="ECO:0008006" key="4">
    <source>
        <dbReference type="Google" id="ProtNLM"/>
    </source>
</evidence>
<protein>
    <recommendedName>
        <fullName evidence="4">Glutamine amidotransferase domain-containing protein</fullName>
    </recommendedName>
</protein>
<keyword evidence="1" id="KW-0812">Transmembrane</keyword>
<comment type="caution">
    <text evidence="2">The sequence shown here is derived from an EMBL/GenBank/DDBJ whole genome shotgun (WGS) entry which is preliminary data.</text>
</comment>
<dbReference type="InterPro" id="IPR029062">
    <property type="entry name" value="Class_I_gatase-like"/>
</dbReference>
<dbReference type="EMBL" id="JAUYVI010000006">
    <property type="protein sequence ID" value="MDQ7250091.1"/>
    <property type="molecule type" value="Genomic_DNA"/>
</dbReference>
<feature type="transmembrane region" description="Helical" evidence="1">
    <location>
        <begin position="678"/>
        <end position="696"/>
    </location>
</feature>
<dbReference type="Gene3D" id="3.40.50.880">
    <property type="match status" value="1"/>
</dbReference>
<evidence type="ECO:0000313" key="3">
    <source>
        <dbReference type="Proteomes" id="UP001230156"/>
    </source>
</evidence>
<keyword evidence="3" id="KW-1185">Reference proteome</keyword>
<feature type="transmembrane region" description="Helical" evidence="1">
    <location>
        <begin position="46"/>
        <end position="65"/>
    </location>
</feature>
<feature type="transmembrane region" description="Helical" evidence="1">
    <location>
        <begin position="20"/>
        <end position="39"/>
    </location>
</feature>
<accession>A0ABU0YSW2</accession>
<dbReference type="SUPFAM" id="SSF52317">
    <property type="entry name" value="Class I glutamine amidotransferase-like"/>
    <property type="match status" value="1"/>
</dbReference>
<proteinExistence type="predicted"/>
<name>A0ABU0YSW2_9PROT</name>
<keyword evidence="1" id="KW-1133">Transmembrane helix</keyword>
<evidence type="ECO:0000313" key="2">
    <source>
        <dbReference type="EMBL" id="MDQ7250091.1"/>
    </source>
</evidence>
<dbReference type="Proteomes" id="UP001230156">
    <property type="component" value="Unassembled WGS sequence"/>
</dbReference>